<keyword evidence="11" id="KW-1185">Reference proteome</keyword>
<proteinExistence type="predicted"/>
<evidence type="ECO:0000256" key="7">
    <source>
        <dbReference type="ARBA" id="ARBA00023242"/>
    </source>
</evidence>
<sequence>MSSKRASEGSADGTPAKLPKSENGDFSRSVRKKLTTTSRTGQACDRCKVRKIRCDARPGGCSPCIANNLECKTTDRITGRATSRGHTEHIESENMALKQHINDLRQQLIESGLDPRPAPIMPLGFVGSGGQPAYAWPQQMFDLSTILGADTHLDPSKSRARASALPDYRNSSLGDNYLGISGANEWLSPIKGTSVALFGMELDLVDFVTNDNDEA</sequence>
<evidence type="ECO:0000256" key="8">
    <source>
        <dbReference type="SAM" id="MobiDB-lite"/>
    </source>
</evidence>
<evidence type="ECO:0000256" key="5">
    <source>
        <dbReference type="ARBA" id="ARBA00023125"/>
    </source>
</evidence>
<evidence type="ECO:0000313" key="11">
    <source>
        <dbReference type="Proteomes" id="UP000729357"/>
    </source>
</evidence>
<gene>
    <name evidence="10" type="ORF">KCU98_g22906</name>
</gene>
<keyword evidence="7" id="KW-0539">Nucleus</keyword>
<dbReference type="PROSITE" id="PS50048">
    <property type="entry name" value="ZN2_CY6_FUNGAL_2"/>
    <property type="match status" value="1"/>
</dbReference>
<reference evidence="10" key="2">
    <citation type="submission" date="2021-08" db="EMBL/GenBank/DDBJ databases">
        <authorList>
            <person name="Gostincar C."/>
            <person name="Sun X."/>
            <person name="Song Z."/>
            <person name="Gunde-Cimerman N."/>
        </authorList>
    </citation>
    <scope>NUCLEOTIDE SEQUENCE</scope>
    <source>
        <strain evidence="10">EXF-9298</strain>
    </source>
</reference>
<dbReference type="Gene3D" id="4.10.240.10">
    <property type="entry name" value="Zn(2)-C6 fungal-type DNA-binding domain"/>
    <property type="match status" value="1"/>
</dbReference>
<name>A0A9P8EXS2_AURME</name>
<reference evidence="10" key="1">
    <citation type="journal article" date="2021" name="J Fungi (Basel)">
        <title>Virulence traits and population genomics of the black yeast Aureobasidium melanogenum.</title>
        <authorList>
            <person name="Cernosa A."/>
            <person name="Sun X."/>
            <person name="Gostincar C."/>
            <person name="Fang C."/>
            <person name="Gunde-Cimerman N."/>
            <person name="Song Z."/>
        </authorList>
    </citation>
    <scope>NUCLEOTIDE SEQUENCE</scope>
    <source>
        <strain evidence="10">EXF-9298</strain>
    </source>
</reference>
<dbReference type="SUPFAM" id="SSF57701">
    <property type="entry name" value="Zn2/Cys6 DNA-binding domain"/>
    <property type="match status" value="1"/>
</dbReference>
<evidence type="ECO:0000256" key="1">
    <source>
        <dbReference type="ARBA" id="ARBA00004123"/>
    </source>
</evidence>
<dbReference type="GO" id="GO:0043565">
    <property type="term" value="F:sequence-specific DNA binding"/>
    <property type="evidence" value="ECO:0007669"/>
    <property type="project" value="TreeGrafter"/>
</dbReference>
<feature type="non-terminal residue" evidence="10">
    <location>
        <position position="215"/>
    </location>
</feature>
<keyword evidence="6" id="KW-0804">Transcription</keyword>
<dbReference type="PANTHER" id="PTHR47782">
    <property type="entry name" value="ZN(II)2CYS6 TRANSCRIPTION FACTOR (EUROFUNG)-RELATED"/>
    <property type="match status" value="1"/>
</dbReference>
<keyword evidence="4" id="KW-0805">Transcription regulation</keyword>
<dbReference type="EMBL" id="JAHFXS010009341">
    <property type="protein sequence ID" value="KAG9916370.1"/>
    <property type="molecule type" value="Genomic_DNA"/>
</dbReference>
<dbReference type="InterPro" id="IPR036864">
    <property type="entry name" value="Zn2-C6_fun-type_DNA-bd_sf"/>
</dbReference>
<dbReference type="AlphaFoldDB" id="A0A9P8EXS2"/>
<protein>
    <recommendedName>
        <fullName evidence="9">Zn(2)-C6 fungal-type domain-containing protein</fullName>
    </recommendedName>
</protein>
<evidence type="ECO:0000256" key="6">
    <source>
        <dbReference type="ARBA" id="ARBA00023163"/>
    </source>
</evidence>
<comment type="subcellular location">
    <subcellularLocation>
        <location evidence="1">Nucleus</location>
    </subcellularLocation>
</comment>
<dbReference type="PANTHER" id="PTHR47782:SF10">
    <property type="entry name" value="PROTEIN SIP4"/>
    <property type="match status" value="1"/>
</dbReference>
<dbReference type="GO" id="GO:0005634">
    <property type="term" value="C:nucleus"/>
    <property type="evidence" value="ECO:0007669"/>
    <property type="project" value="UniProtKB-SubCell"/>
</dbReference>
<feature type="domain" description="Zn(2)-C6 fungal-type" evidence="9">
    <location>
        <begin position="43"/>
        <end position="73"/>
    </location>
</feature>
<evidence type="ECO:0000256" key="4">
    <source>
        <dbReference type="ARBA" id="ARBA00023015"/>
    </source>
</evidence>
<dbReference type="Proteomes" id="UP000729357">
    <property type="component" value="Unassembled WGS sequence"/>
</dbReference>
<dbReference type="Pfam" id="PF00172">
    <property type="entry name" value="Zn_clus"/>
    <property type="match status" value="1"/>
</dbReference>
<evidence type="ECO:0000256" key="3">
    <source>
        <dbReference type="ARBA" id="ARBA00022833"/>
    </source>
</evidence>
<dbReference type="InterPro" id="IPR052202">
    <property type="entry name" value="Yeast_MetPath_Reg"/>
</dbReference>
<keyword evidence="2" id="KW-0479">Metal-binding</keyword>
<evidence type="ECO:0000313" key="10">
    <source>
        <dbReference type="EMBL" id="KAG9916370.1"/>
    </source>
</evidence>
<dbReference type="GO" id="GO:0008270">
    <property type="term" value="F:zinc ion binding"/>
    <property type="evidence" value="ECO:0007669"/>
    <property type="project" value="InterPro"/>
</dbReference>
<dbReference type="GO" id="GO:0045944">
    <property type="term" value="P:positive regulation of transcription by RNA polymerase II"/>
    <property type="evidence" value="ECO:0007669"/>
    <property type="project" value="TreeGrafter"/>
</dbReference>
<keyword evidence="3" id="KW-0862">Zinc</keyword>
<evidence type="ECO:0000256" key="2">
    <source>
        <dbReference type="ARBA" id="ARBA00022723"/>
    </source>
</evidence>
<dbReference type="InterPro" id="IPR001138">
    <property type="entry name" value="Zn2Cys6_DnaBD"/>
</dbReference>
<evidence type="ECO:0000259" key="9">
    <source>
        <dbReference type="PROSITE" id="PS50048"/>
    </source>
</evidence>
<dbReference type="GO" id="GO:0000981">
    <property type="term" value="F:DNA-binding transcription factor activity, RNA polymerase II-specific"/>
    <property type="evidence" value="ECO:0007669"/>
    <property type="project" value="InterPro"/>
</dbReference>
<dbReference type="PROSITE" id="PS00463">
    <property type="entry name" value="ZN2_CY6_FUNGAL_1"/>
    <property type="match status" value="1"/>
</dbReference>
<keyword evidence="5" id="KW-0238">DNA-binding</keyword>
<feature type="region of interest" description="Disordered" evidence="8">
    <location>
        <begin position="1"/>
        <end position="37"/>
    </location>
</feature>
<dbReference type="SMART" id="SM00066">
    <property type="entry name" value="GAL4"/>
    <property type="match status" value="1"/>
</dbReference>
<organism evidence="10 11">
    <name type="scientific">Aureobasidium melanogenum</name>
    <name type="common">Aureobasidium pullulans var. melanogenum</name>
    <dbReference type="NCBI Taxonomy" id="46634"/>
    <lineage>
        <taxon>Eukaryota</taxon>
        <taxon>Fungi</taxon>
        <taxon>Dikarya</taxon>
        <taxon>Ascomycota</taxon>
        <taxon>Pezizomycotina</taxon>
        <taxon>Dothideomycetes</taxon>
        <taxon>Dothideomycetidae</taxon>
        <taxon>Dothideales</taxon>
        <taxon>Saccotheciaceae</taxon>
        <taxon>Aureobasidium</taxon>
    </lineage>
</organism>
<accession>A0A9P8EXS2</accession>
<dbReference type="CDD" id="cd00067">
    <property type="entry name" value="GAL4"/>
    <property type="match status" value="1"/>
</dbReference>
<comment type="caution">
    <text evidence="10">The sequence shown here is derived from an EMBL/GenBank/DDBJ whole genome shotgun (WGS) entry which is preliminary data.</text>
</comment>